<dbReference type="AlphaFoldDB" id="A0A6I6L8I7"/>
<dbReference type="GO" id="GO:0009416">
    <property type="term" value="P:response to light stimulus"/>
    <property type="evidence" value="ECO:0007669"/>
    <property type="project" value="TreeGrafter"/>
</dbReference>
<feature type="binding site" evidence="3">
    <location>
        <position position="78"/>
    </location>
    <ligand>
        <name>FAD</name>
        <dbReference type="ChEBI" id="CHEBI:57692"/>
    </ligand>
</feature>
<feature type="site" description="Electron transfer via tryptophanyl radical" evidence="4">
    <location>
        <position position="165"/>
    </location>
</feature>
<feature type="domain" description="Cryptochrome/DNA photolyase FAD-binding" evidence="5">
    <location>
        <begin position="79"/>
        <end position="202"/>
    </location>
</feature>
<dbReference type="RefSeq" id="WP_158900411.1">
    <property type="nucleotide sequence ID" value="NZ_CP035733.1"/>
</dbReference>
<dbReference type="KEGG" id="slaa:EUU25_09415"/>
<dbReference type="InterPro" id="IPR002081">
    <property type="entry name" value="Cryptochrome/DNA_photolyase_1"/>
</dbReference>
<dbReference type="EMBL" id="CP035733">
    <property type="protein sequence ID" value="QGY80818.1"/>
    <property type="molecule type" value="Genomic_DNA"/>
</dbReference>
<feature type="site" description="Electron transfer via tryptophanyl radical" evidence="4">
    <location>
        <position position="188"/>
    </location>
</feature>
<keyword evidence="6" id="KW-0456">Lyase</keyword>
<evidence type="ECO:0000313" key="7">
    <source>
        <dbReference type="Proteomes" id="UP000428803"/>
    </source>
</evidence>
<evidence type="ECO:0000259" key="5">
    <source>
        <dbReference type="Pfam" id="PF03441"/>
    </source>
</evidence>
<dbReference type="OrthoDB" id="9772484at2"/>
<organism evidence="6 7">
    <name type="scientific">Sphingorhabdus lacus</name>
    <dbReference type="NCBI Taxonomy" id="392610"/>
    <lineage>
        <taxon>Bacteria</taxon>
        <taxon>Pseudomonadati</taxon>
        <taxon>Pseudomonadota</taxon>
        <taxon>Alphaproteobacteria</taxon>
        <taxon>Sphingomonadales</taxon>
        <taxon>Sphingomonadaceae</taxon>
        <taxon>Sphingorhabdus</taxon>
    </lineage>
</organism>
<evidence type="ECO:0000256" key="3">
    <source>
        <dbReference type="PIRSR" id="PIRSR602081-1"/>
    </source>
</evidence>
<proteinExistence type="predicted"/>
<dbReference type="GO" id="GO:0071949">
    <property type="term" value="F:FAD binding"/>
    <property type="evidence" value="ECO:0007669"/>
    <property type="project" value="TreeGrafter"/>
</dbReference>
<keyword evidence="1 3" id="KW-0285">Flavoprotein</keyword>
<keyword evidence="7" id="KW-1185">Reference proteome</keyword>
<keyword evidence="2 3" id="KW-0274">FAD</keyword>
<evidence type="ECO:0000313" key="6">
    <source>
        <dbReference type="EMBL" id="QGY80818.1"/>
    </source>
</evidence>
<dbReference type="PANTHER" id="PTHR11455">
    <property type="entry name" value="CRYPTOCHROME"/>
    <property type="match status" value="1"/>
</dbReference>
<accession>A0A6I6L8I7</accession>
<feature type="binding site" evidence="3">
    <location>
        <begin position="178"/>
        <end position="180"/>
    </location>
    <ligand>
        <name>FAD</name>
        <dbReference type="ChEBI" id="CHEBI:57692"/>
    </ligand>
</feature>
<name>A0A6I6L8I7_9SPHN</name>
<evidence type="ECO:0000256" key="2">
    <source>
        <dbReference type="ARBA" id="ARBA00022827"/>
    </source>
</evidence>
<dbReference type="Pfam" id="PF03441">
    <property type="entry name" value="FAD_binding_7"/>
    <property type="match status" value="1"/>
</dbReference>
<dbReference type="SUPFAM" id="SSF48173">
    <property type="entry name" value="Cryptochrome/photolyase FAD-binding domain"/>
    <property type="match status" value="1"/>
</dbReference>
<evidence type="ECO:0000256" key="1">
    <source>
        <dbReference type="ARBA" id="ARBA00022630"/>
    </source>
</evidence>
<feature type="site" description="Electron transfer via tryptophanyl radical" evidence="4">
    <location>
        <position position="113"/>
    </location>
</feature>
<dbReference type="Gene3D" id="1.25.40.80">
    <property type="match status" value="1"/>
</dbReference>
<sequence length="399" mass="44661">MKPSPRFPATREDALDRLDHFAPHAAHAYATGRNTDFGPDQPGAVSRLSPYVRYRLITEEEVVAAVLDRHSLAAAEKYVQEVLWRTYWKGWLEMRPSVWTRFRAGRDRWRDSWTDHAGLADAEGGRTGIDGFDHWARELVDTGYLHNHARMWFASIWIFTLRLPWELGADFFLRHLIDADAASNTLSWRWVAGLQTAGKSYLATRENIARFTNGRFAPDGLATQAFDLSEEPAPPALPLPPVERFDPAQPALLLVTHEDMTPENQLAPSARIAGAVMSGGNNNLWGAKAQDFVDSALSDTAARVGFQMGCDVATYPHITSEQVIASAHFAGVRQVLTAYAPVGPMADDLAQMGKDLKAAGITLCPVRRQWDEDFWPHATRGFFPFKEQIPAILQKRRML</sequence>
<dbReference type="InterPro" id="IPR036134">
    <property type="entry name" value="Crypto/Photolyase_FAD-like_sf"/>
</dbReference>
<protein>
    <submittedName>
        <fullName evidence="6">DNA photolyase FAD-binding protein</fullName>
    </submittedName>
</protein>
<dbReference type="GO" id="GO:0003904">
    <property type="term" value="F:deoxyribodipyrimidine photo-lyase activity"/>
    <property type="evidence" value="ECO:0007669"/>
    <property type="project" value="TreeGrafter"/>
</dbReference>
<comment type="cofactor">
    <cofactor evidence="3">
        <name>FAD</name>
        <dbReference type="ChEBI" id="CHEBI:57692"/>
    </cofactor>
    <text evidence="3">Binds 1 FAD per subunit.</text>
</comment>
<reference evidence="7" key="1">
    <citation type="submission" date="2019-01" db="EMBL/GenBank/DDBJ databases">
        <title>Sphingorhabdus lacus sp.nov., isolated from an oligotrophic freshwater lake.</title>
        <authorList>
            <person name="Park M."/>
        </authorList>
    </citation>
    <scope>NUCLEOTIDE SEQUENCE [LARGE SCALE GENOMIC DNA]</scope>
    <source>
        <strain evidence="7">IMCC1753</strain>
    </source>
</reference>
<dbReference type="GO" id="GO:0003677">
    <property type="term" value="F:DNA binding"/>
    <property type="evidence" value="ECO:0007669"/>
    <property type="project" value="TreeGrafter"/>
</dbReference>
<dbReference type="PANTHER" id="PTHR11455:SF9">
    <property type="entry name" value="CRYPTOCHROME CIRCADIAN CLOCK 5 ISOFORM X1"/>
    <property type="match status" value="1"/>
</dbReference>
<feature type="binding site" evidence="3">
    <location>
        <position position="29"/>
    </location>
    <ligand>
        <name>FAD</name>
        <dbReference type="ChEBI" id="CHEBI:57692"/>
    </ligand>
</feature>
<dbReference type="Proteomes" id="UP000428803">
    <property type="component" value="Chromosome"/>
</dbReference>
<dbReference type="Gene3D" id="1.10.579.10">
    <property type="entry name" value="DNA Cyclobutane Dipyrimidine Photolyase, subunit A, domain 3"/>
    <property type="match status" value="1"/>
</dbReference>
<gene>
    <name evidence="6" type="ORF">EUU25_09415</name>
</gene>
<dbReference type="InterPro" id="IPR005101">
    <property type="entry name" value="Cryptochr/Photolyase_FAD-bd"/>
</dbReference>
<evidence type="ECO:0000256" key="4">
    <source>
        <dbReference type="PIRSR" id="PIRSR602081-2"/>
    </source>
</evidence>